<dbReference type="OrthoDB" id="2354757at2759"/>
<accession>A0A1E3QM16</accession>
<name>A0A1E3QM16_9ASCO</name>
<keyword evidence="2" id="KW-0472">Membrane</keyword>
<sequence length="466" mass="50583">MPRFLALLGTVFQIAALVFLILATLSSPVTRTFSLANDSQFTYGVFGYCSVATSTNAVSCSKAAASYRPSQLGTTSDWLFKSGARDTLAKMLIVTPIAAGMTLFSMLWNTICVFSGATKGSGAWIVGLILAVLVTVSTIFATLVVVFLFHPHLTWSGWILIGCSVLNILAIIIFALFAFPREDDNDNESLGDLTPLGKTEPDYVFSSGPDTGYQANNFPPPKPYLPLSGEAKEDAYDVDTSRMDTNSTYVSNKSVGGSQHAEKPAVPATASVDHSAYSQSEAQFGFLNHPDPPLQPPVSRGLDQFGDYNAIGTPTNAVGLFEDEERDHRLPITSHTTDSTDSDFTSISQRAINPRYYRGGQQAPPQILERPAYGYQPQLAPPPNFQQGYGPPQSQQYSRTQQQSPRHKQPTISDVVLNNNPDFNIGGVTGRKSKPAPLLHPQNRQRMRDSIPAASAISDGPYRSFN</sequence>
<feature type="compositionally biased region" description="Polar residues" evidence="1">
    <location>
        <begin position="248"/>
        <end position="257"/>
    </location>
</feature>
<dbReference type="STRING" id="984486.A0A1E3QM16"/>
<dbReference type="InterPro" id="IPR009571">
    <property type="entry name" value="SUR7/Rim9-like_fungi"/>
</dbReference>
<dbReference type="GO" id="GO:0035838">
    <property type="term" value="C:growing cell tip"/>
    <property type="evidence" value="ECO:0007669"/>
    <property type="project" value="TreeGrafter"/>
</dbReference>
<evidence type="ECO:0000256" key="2">
    <source>
        <dbReference type="SAM" id="Phobius"/>
    </source>
</evidence>
<feature type="transmembrane region" description="Helical" evidence="2">
    <location>
        <begin position="155"/>
        <end position="179"/>
    </location>
</feature>
<feature type="transmembrane region" description="Helical" evidence="2">
    <location>
        <begin position="88"/>
        <end position="111"/>
    </location>
</feature>
<evidence type="ECO:0008006" key="5">
    <source>
        <dbReference type="Google" id="ProtNLM"/>
    </source>
</evidence>
<evidence type="ECO:0000313" key="3">
    <source>
        <dbReference type="EMBL" id="ODQ78721.1"/>
    </source>
</evidence>
<protein>
    <recommendedName>
        <fullName evidence="5">PH-response regulator protein palI/RIM9</fullName>
    </recommendedName>
</protein>
<dbReference type="PANTHER" id="PTHR28013">
    <property type="entry name" value="PROTEIN DCV1-RELATED"/>
    <property type="match status" value="1"/>
</dbReference>
<feature type="region of interest" description="Disordered" evidence="1">
    <location>
        <begin position="248"/>
        <end position="275"/>
    </location>
</feature>
<dbReference type="Proteomes" id="UP000094336">
    <property type="component" value="Unassembled WGS sequence"/>
</dbReference>
<dbReference type="GO" id="GO:0005886">
    <property type="term" value="C:plasma membrane"/>
    <property type="evidence" value="ECO:0007669"/>
    <property type="project" value="InterPro"/>
</dbReference>
<dbReference type="PANTHER" id="PTHR28013:SF8">
    <property type="entry name" value="AEL027WP"/>
    <property type="match status" value="1"/>
</dbReference>
<feature type="transmembrane region" description="Helical" evidence="2">
    <location>
        <begin position="123"/>
        <end position="149"/>
    </location>
</feature>
<feature type="region of interest" description="Disordered" evidence="1">
    <location>
        <begin position="374"/>
        <end position="466"/>
    </location>
</feature>
<dbReference type="GeneID" id="30147191"/>
<dbReference type="EMBL" id="KV454434">
    <property type="protein sequence ID" value="ODQ78721.1"/>
    <property type="molecule type" value="Genomic_DNA"/>
</dbReference>
<proteinExistence type="predicted"/>
<dbReference type="GO" id="GO:0032153">
    <property type="term" value="C:cell division site"/>
    <property type="evidence" value="ECO:0007669"/>
    <property type="project" value="TreeGrafter"/>
</dbReference>
<keyword evidence="2" id="KW-0812">Transmembrane</keyword>
<dbReference type="RefSeq" id="XP_018984049.1">
    <property type="nucleotide sequence ID" value="XM_019129338.1"/>
</dbReference>
<keyword evidence="2" id="KW-1133">Transmembrane helix</keyword>
<evidence type="ECO:0000313" key="4">
    <source>
        <dbReference type="Proteomes" id="UP000094336"/>
    </source>
</evidence>
<gene>
    <name evidence="3" type="ORF">BABINDRAFT_162417</name>
</gene>
<feature type="compositionally biased region" description="Polar residues" evidence="1">
    <location>
        <begin position="410"/>
        <end position="422"/>
    </location>
</feature>
<dbReference type="Pfam" id="PF06687">
    <property type="entry name" value="SUR7"/>
    <property type="match status" value="1"/>
</dbReference>
<reference evidence="4" key="1">
    <citation type="submission" date="2016-05" db="EMBL/GenBank/DDBJ databases">
        <title>Comparative genomics of biotechnologically important yeasts.</title>
        <authorList>
            <consortium name="DOE Joint Genome Institute"/>
            <person name="Riley R."/>
            <person name="Haridas S."/>
            <person name="Wolfe K.H."/>
            <person name="Lopes M.R."/>
            <person name="Hittinger C.T."/>
            <person name="Goker M."/>
            <person name="Salamov A."/>
            <person name="Wisecaver J."/>
            <person name="Long T.M."/>
            <person name="Aerts A.L."/>
            <person name="Barry K."/>
            <person name="Choi C."/>
            <person name="Clum A."/>
            <person name="Coughlan A.Y."/>
            <person name="Deshpande S."/>
            <person name="Douglass A.P."/>
            <person name="Hanson S.J."/>
            <person name="Klenk H.-P."/>
            <person name="Labutti K."/>
            <person name="Lapidus A."/>
            <person name="Lindquist E."/>
            <person name="Lipzen A."/>
            <person name="Meier-Kolthoff J.P."/>
            <person name="Ohm R.A."/>
            <person name="Otillar R.P."/>
            <person name="Pangilinan J."/>
            <person name="Peng Y."/>
            <person name="Rokas A."/>
            <person name="Rosa C.A."/>
            <person name="Scheuner C."/>
            <person name="Sibirny A.A."/>
            <person name="Slot J.C."/>
            <person name="Stielow J.B."/>
            <person name="Sun H."/>
            <person name="Kurtzman C.P."/>
            <person name="Blackwell M."/>
            <person name="Grigoriev I.V."/>
            <person name="Jeffries T.W."/>
        </authorList>
    </citation>
    <scope>NUCLEOTIDE SEQUENCE [LARGE SCALE GENOMIC DNA]</scope>
    <source>
        <strain evidence="4">NRRL Y-12698</strain>
    </source>
</reference>
<keyword evidence="4" id="KW-1185">Reference proteome</keyword>
<dbReference type="AlphaFoldDB" id="A0A1E3QM16"/>
<organism evidence="3 4">
    <name type="scientific">Babjeviella inositovora NRRL Y-12698</name>
    <dbReference type="NCBI Taxonomy" id="984486"/>
    <lineage>
        <taxon>Eukaryota</taxon>
        <taxon>Fungi</taxon>
        <taxon>Dikarya</taxon>
        <taxon>Ascomycota</taxon>
        <taxon>Saccharomycotina</taxon>
        <taxon>Pichiomycetes</taxon>
        <taxon>Serinales incertae sedis</taxon>
        <taxon>Babjeviella</taxon>
    </lineage>
</organism>
<dbReference type="InterPro" id="IPR051380">
    <property type="entry name" value="pH-response_reg_palI/RIM9"/>
</dbReference>
<evidence type="ECO:0000256" key="1">
    <source>
        <dbReference type="SAM" id="MobiDB-lite"/>
    </source>
</evidence>
<feature type="compositionally biased region" description="Low complexity" evidence="1">
    <location>
        <begin position="386"/>
        <end position="404"/>
    </location>
</feature>